<evidence type="ECO:0000313" key="12">
    <source>
        <dbReference type="EMBL" id="CDK28434.1"/>
    </source>
</evidence>
<comment type="subcellular location">
    <subcellularLocation>
        <location evidence="1">Nucleus inner membrane</location>
    </subcellularLocation>
</comment>
<dbReference type="InterPro" id="IPR036361">
    <property type="entry name" value="SAP_dom_sf"/>
</dbReference>
<feature type="compositionally biased region" description="Polar residues" evidence="8">
    <location>
        <begin position="190"/>
        <end position="201"/>
    </location>
</feature>
<dbReference type="GO" id="GO:0071763">
    <property type="term" value="P:nuclear membrane organization"/>
    <property type="evidence" value="ECO:0007669"/>
    <property type="project" value="TreeGrafter"/>
</dbReference>
<keyword evidence="6" id="KW-0539">Nucleus</keyword>
<dbReference type="GO" id="GO:0005637">
    <property type="term" value="C:nuclear inner membrane"/>
    <property type="evidence" value="ECO:0007669"/>
    <property type="project" value="UniProtKB-SubCell"/>
</dbReference>
<dbReference type="InterPro" id="IPR018996">
    <property type="entry name" value="Man1/Src1-like_C"/>
</dbReference>
<reference evidence="12" key="2">
    <citation type="submission" date="2014-02" db="EMBL/GenBank/DDBJ databases">
        <title>Complete DNA sequence of /Kuraishia capsulata/ illustrates novel genomic features among budding yeasts (/Saccharomycotina/).</title>
        <authorList>
            <person name="Morales L."/>
            <person name="Noel B."/>
            <person name="Porcel B."/>
            <person name="Marcet-Houben M."/>
            <person name="Hullo M-F."/>
            <person name="Sacerdot C."/>
            <person name="Tekaia F."/>
            <person name="Leh-Louis V."/>
            <person name="Despons L."/>
            <person name="Khanna V."/>
            <person name="Aury J-M."/>
            <person name="Barbe V."/>
            <person name="Couloux A."/>
            <person name="Labadie K."/>
            <person name="Pelletier E."/>
            <person name="Souciet J-L."/>
            <person name="Boekhout T."/>
            <person name="Gabaldon T."/>
            <person name="Wincker P."/>
            <person name="Dujon B."/>
        </authorList>
    </citation>
    <scope>NUCLEOTIDE SEQUENCE</scope>
    <source>
        <strain evidence="12">CBS 1993</strain>
    </source>
</reference>
<dbReference type="InterPro" id="IPR041885">
    <property type="entry name" value="MAN1_winged_helix_dom"/>
</dbReference>
<dbReference type="Pfam" id="PF09402">
    <property type="entry name" value="MSC"/>
    <property type="match status" value="1"/>
</dbReference>
<feature type="compositionally biased region" description="Basic and acidic residues" evidence="8">
    <location>
        <begin position="318"/>
        <end position="331"/>
    </location>
</feature>
<dbReference type="Gene3D" id="1.10.10.1180">
    <property type="entry name" value="MAN1, winged-helix domain"/>
    <property type="match status" value="1"/>
</dbReference>
<dbReference type="GO" id="GO:0003682">
    <property type="term" value="F:chromatin binding"/>
    <property type="evidence" value="ECO:0007669"/>
    <property type="project" value="InterPro"/>
</dbReference>
<feature type="compositionally biased region" description="Basic and acidic residues" evidence="8">
    <location>
        <begin position="166"/>
        <end position="180"/>
    </location>
</feature>
<evidence type="ECO:0000256" key="5">
    <source>
        <dbReference type="ARBA" id="ARBA00023136"/>
    </source>
</evidence>
<evidence type="ECO:0000259" key="11">
    <source>
        <dbReference type="Pfam" id="PF12949"/>
    </source>
</evidence>
<dbReference type="PANTHER" id="PTHR47808">
    <property type="entry name" value="INNER NUCLEAR MEMBRANE PROTEIN HEH2-RELATED"/>
    <property type="match status" value="1"/>
</dbReference>
<organism evidence="12 13">
    <name type="scientific">Kuraishia capsulata CBS 1993</name>
    <dbReference type="NCBI Taxonomy" id="1382522"/>
    <lineage>
        <taxon>Eukaryota</taxon>
        <taxon>Fungi</taxon>
        <taxon>Dikarya</taxon>
        <taxon>Ascomycota</taxon>
        <taxon>Saccharomycotina</taxon>
        <taxon>Pichiomycetes</taxon>
        <taxon>Pichiales</taxon>
        <taxon>Pichiaceae</taxon>
        <taxon>Kuraishia</taxon>
    </lineage>
</organism>
<keyword evidence="13" id="KW-1185">Reference proteome</keyword>
<dbReference type="AlphaFoldDB" id="W6MP32"/>
<dbReference type="Pfam" id="PF12949">
    <property type="entry name" value="HeH"/>
    <property type="match status" value="1"/>
</dbReference>
<evidence type="ECO:0000256" key="2">
    <source>
        <dbReference type="ARBA" id="ARBA00022553"/>
    </source>
</evidence>
<dbReference type="InterPro" id="IPR044780">
    <property type="entry name" value="Heh2/Src1"/>
</dbReference>
<evidence type="ECO:0000256" key="3">
    <source>
        <dbReference type="ARBA" id="ARBA00022692"/>
    </source>
</evidence>
<evidence type="ECO:0000256" key="7">
    <source>
        <dbReference type="SAM" id="Coils"/>
    </source>
</evidence>
<feature type="transmembrane region" description="Helical" evidence="9">
    <location>
        <begin position="453"/>
        <end position="473"/>
    </location>
</feature>
<dbReference type="RefSeq" id="XP_022460424.1">
    <property type="nucleotide sequence ID" value="XM_022601149.1"/>
</dbReference>
<dbReference type="EMBL" id="HG793129">
    <property type="protein sequence ID" value="CDK28434.1"/>
    <property type="molecule type" value="Genomic_DNA"/>
</dbReference>
<dbReference type="HOGENOM" id="CLU_010838_0_1_1"/>
<protein>
    <recommendedName>
        <fullName evidence="14">Man1/Src1 C-terminal domain-containing protein</fullName>
    </recommendedName>
</protein>
<name>W6MP32_9ASCO</name>
<evidence type="ECO:0000256" key="6">
    <source>
        <dbReference type="ARBA" id="ARBA00023242"/>
    </source>
</evidence>
<dbReference type="OrthoDB" id="2503928at2759"/>
<accession>W6MP32</accession>
<keyword evidence="5 9" id="KW-0472">Membrane</keyword>
<feature type="compositionally biased region" description="Polar residues" evidence="8">
    <location>
        <begin position="305"/>
        <end position="317"/>
    </location>
</feature>
<proteinExistence type="predicted"/>
<keyword evidence="3 9" id="KW-0812">Transmembrane</keyword>
<evidence type="ECO:0000313" key="13">
    <source>
        <dbReference type="Proteomes" id="UP000019384"/>
    </source>
</evidence>
<dbReference type="Gene3D" id="1.10.720.30">
    <property type="entry name" value="SAP domain"/>
    <property type="match status" value="1"/>
</dbReference>
<evidence type="ECO:0008006" key="14">
    <source>
        <dbReference type="Google" id="ProtNLM"/>
    </source>
</evidence>
<evidence type="ECO:0000256" key="1">
    <source>
        <dbReference type="ARBA" id="ARBA00004540"/>
    </source>
</evidence>
<dbReference type="GO" id="GO:0034399">
    <property type="term" value="C:nuclear periphery"/>
    <property type="evidence" value="ECO:0007669"/>
    <property type="project" value="TreeGrafter"/>
</dbReference>
<evidence type="ECO:0000256" key="8">
    <source>
        <dbReference type="SAM" id="MobiDB-lite"/>
    </source>
</evidence>
<evidence type="ECO:0000256" key="9">
    <source>
        <dbReference type="SAM" id="Phobius"/>
    </source>
</evidence>
<keyword evidence="7" id="KW-0175">Coiled coil</keyword>
<feature type="transmembrane region" description="Helical" evidence="9">
    <location>
        <begin position="714"/>
        <end position="733"/>
    </location>
</feature>
<reference evidence="12" key="1">
    <citation type="submission" date="2013-12" db="EMBL/GenBank/DDBJ databases">
        <authorList>
            <person name="Genoscope - CEA"/>
        </authorList>
    </citation>
    <scope>NUCLEOTIDE SEQUENCE</scope>
    <source>
        <strain evidence="12">CBS 1993</strain>
    </source>
</reference>
<feature type="compositionally biased region" description="Basic and acidic residues" evidence="8">
    <location>
        <begin position="71"/>
        <end position="91"/>
    </location>
</feature>
<keyword evidence="4 9" id="KW-1133">Transmembrane helix</keyword>
<dbReference type="STRING" id="1382522.W6MP32"/>
<evidence type="ECO:0000256" key="4">
    <source>
        <dbReference type="ARBA" id="ARBA00022989"/>
    </source>
</evidence>
<dbReference type="InterPro" id="IPR025856">
    <property type="entry name" value="HeH/LEM_domain"/>
</dbReference>
<keyword evidence="2" id="KW-0597">Phosphoprotein</keyword>
<dbReference type="Proteomes" id="UP000019384">
    <property type="component" value="Unassembled WGS sequence"/>
</dbReference>
<gene>
    <name evidence="12" type="ORF">KUCA_T00004416001</name>
</gene>
<dbReference type="GO" id="GO:0005783">
    <property type="term" value="C:endoplasmic reticulum"/>
    <property type="evidence" value="ECO:0007669"/>
    <property type="project" value="TreeGrafter"/>
</dbReference>
<dbReference type="GeneID" id="34521812"/>
<evidence type="ECO:0000259" key="10">
    <source>
        <dbReference type="Pfam" id="PF09402"/>
    </source>
</evidence>
<feature type="compositionally biased region" description="Basic and acidic residues" evidence="8">
    <location>
        <begin position="108"/>
        <end position="125"/>
    </location>
</feature>
<feature type="region of interest" description="Disordered" evidence="8">
    <location>
        <begin position="63"/>
        <end position="249"/>
    </location>
</feature>
<dbReference type="CDD" id="cd12935">
    <property type="entry name" value="LEM_like"/>
    <property type="match status" value="1"/>
</dbReference>
<dbReference type="PANTHER" id="PTHR47808:SF2">
    <property type="entry name" value="LEM DOMAIN-CONTAINING PROTEIN 2"/>
    <property type="match status" value="1"/>
</dbReference>
<sequence>MDDFEYLKPGFDPKSLKVAQLRSVLLEHNVEYLSSAKKADLVKLFKQHIEPKADQYLAKLTSVNPNGRGIVDAKKPGATTKKEEPDEDKPSRVSRRKRRETVEPETEPVERKPRERASKTPKTDENEQEDENEKEPAEKSFTQNNVFQASPLVSPKKKRVSSRTKASGEKKDQEEIKNGSEETGNDGERSFSSTNVFQSAPVSVLPKKRPSPVKIQEPEVAKRTTKRKPRVSSITESKPLPKSSLDLEKFENEDDAELLAKSYNQMRKLNSKKSEDGSIGSSTMKLKGITKPEKPVSRTSRTKQRIQSLSPLAQSSPKDVKPNIRSEKTETYVKSSNTSIPKSFLNSLNVSQEFAEKLGVSLDGSPHSKIISPPSPSMVNKKITEKASKVKSPVFARESPQVQRITTPSLSDDEESLARLQKEMTEADELIQKETNDTLVALENSTEFSFVTFMKFISLWILSVLFFIGVWWYRDQVIQVGYCGVEVYAPTLAYGGDTDPRFAYYADLVEDKLHSLRPPCDVCPAHGICYRMSKLRCEEDYMLVRPWYSFGGVVPKTEYCALDTRKADKIKKMTQYCLDLLRRRNADINCGEGSDAQVGLTIEELHDLLYAMKSETIDDEEFETYWARTLQDLEGEDDIIVSLFLFSNPSVNPRLLTNSDIQFRKPSGLDQKLGSNNVGGKAPNKGTVIRSTSTSKLNFRCRLERAFFRTLLKYKFRILGLVSLLGILQYLVIQYKRTAATNARVEMLTQNVLSILHKQARFAREDPKGTARPYMGSVQLRDYLLNSEDSHSKNKLWSGVSKKIDLNTNIKGTTLEEHGEIMKVWEWVTDIGFTD</sequence>
<feature type="domain" description="Man1/Src1-like C-terminal" evidence="10">
    <location>
        <begin position="462"/>
        <end position="829"/>
    </location>
</feature>
<feature type="region of interest" description="Disordered" evidence="8">
    <location>
        <begin position="269"/>
        <end position="333"/>
    </location>
</feature>
<feature type="domain" description="HeH/LEM" evidence="11">
    <location>
        <begin position="13"/>
        <end position="47"/>
    </location>
</feature>
<feature type="coiled-coil region" evidence="7">
    <location>
        <begin position="410"/>
        <end position="437"/>
    </location>
</feature>